<comment type="subcellular location">
    <subcellularLocation>
        <location evidence="1">Membrane</location>
    </subcellularLocation>
</comment>
<comment type="similarity">
    <text evidence="2">Belongs to the sterol desaturase family.</text>
</comment>
<evidence type="ECO:0000256" key="3">
    <source>
        <dbReference type="ARBA" id="ARBA00022692"/>
    </source>
</evidence>
<dbReference type="Proteomes" id="UP000054558">
    <property type="component" value="Unassembled WGS sequence"/>
</dbReference>
<dbReference type="InterPro" id="IPR050307">
    <property type="entry name" value="Sterol_Desaturase_Related"/>
</dbReference>
<evidence type="ECO:0000259" key="7">
    <source>
        <dbReference type="Pfam" id="PF04116"/>
    </source>
</evidence>
<dbReference type="GO" id="GO:0005506">
    <property type="term" value="F:iron ion binding"/>
    <property type="evidence" value="ECO:0007669"/>
    <property type="project" value="InterPro"/>
</dbReference>
<feature type="transmembrane region" description="Helical" evidence="6">
    <location>
        <begin position="127"/>
        <end position="145"/>
    </location>
</feature>
<name>A0A1Y1HWS3_KLENI</name>
<accession>A0A1Y1HWS3</accession>
<evidence type="ECO:0000256" key="4">
    <source>
        <dbReference type="ARBA" id="ARBA00022989"/>
    </source>
</evidence>
<dbReference type="EMBL" id="DF237016">
    <property type="protein sequence ID" value="GAQ80956.1"/>
    <property type="molecule type" value="Genomic_DNA"/>
</dbReference>
<evidence type="ECO:0000313" key="9">
    <source>
        <dbReference type="Proteomes" id="UP000054558"/>
    </source>
</evidence>
<keyword evidence="5 6" id="KW-0472">Membrane</keyword>
<evidence type="ECO:0000256" key="2">
    <source>
        <dbReference type="ARBA" id="ARBA00009324"/>
    </source>
</evidence>
<keyword evidence="3 6" id="KW-0812">Transmembrane</keyword>
<dbReference type="OMA" id="MVLHDAY"/>
<dbReference type="InterPro" id="IPR006694">
    <property type="entry name" value="Fatty_acid_hydroxylase"/>
</dbReference>
<sequence length="313" mass="36029">MAGNVTISASRGELLHRLAGGICQKLGAPASSPGRELAFQILGALVIGFGVGVFNFVVEHSMYAICKGLENRKIIRRICPSIAVDFALHYRTGSFLGVSLSYVPVGFFLTRYRAGFLNRIGFHFDPLGMLIFQWAFMFLHDWWFFTVHYMMHKYKAIYMRFHYMHHKSGGDLSVFSTGFMEWADLLATISFFHGFVMTWLYWQRPMWNAAALLWYFACENAANMVGHCGYDLPHWLTTALSLGSLGTPWSQNAQIHYVHHLDPRYNKSLYFTWWDQLVGSHRSTHRLMERDRARYDAKGDLIEVEPRAEVKSS</sequence>
<dbReference type="AlphaFoldDB" id="A0A1Y1HWS3"/>
<feature type="transmembrane region" description="Helical" evidence="6">
    <location>
        <begin position="37"/>
        <end position="58"/>
    </location>
</feature>
<dbReference type="PANTHER" id="PTHR11863">
    <property type="entry name" value="STEROL DESATURASE"/>
    <property type="match status" value="1"/>
</dbReference>
<feature type="transmembrane region" description="Helical" evidence="6">
    <location>
        <begin position="182"/>
        <end position="202"/>
    </location>
</feature>
<dbReference type="GO" id="GO:0016020">
    <property type="term" value="C:membrane"/>
    <property type="evidence" value="ECO:0007669"/>
    <property type="project" value="UniProtKB-SubCell"/>
</dbReference>
<dbReference type="OrthoDB" id="1658724at2759"/>
<evidence type="ECO:0000256" key="5">
    <source>
        <dbReference type="ARBA" id="ARBA00023136"/>
    </source>
</evidence>
<gene>
    <name evidence="8" type="ORF">KFL_000670140</name>
</gene>
<protein>
    <recommendedName>
        <fullName evidence="7">Fatty acid hydroxylase domain-containing protein</fullName>
    </recommendedName>
</protein>
<dbReference type="Pfam" id="PF04116">
    <property type="entry name" value="FA_hydroxylase"/>
    <property type="match status" value="1"/>
</dbReference>
<keyword evidence="4 6" id="KW-1133">Transmembrane helix</keyword>
<keyword evidence="9" id="KW-1185">Reference proteome</keyword>
<evidence type="ECO:0000256" key="6">
    <source>
        <dbReference type="SAM" id="Phobius"/>
    </source>
</evidence>
<proteinExistence type="inferred from homology"/>
<dbReference type="GO" id="GO:0008610">
    <property type="term" value="P:lipid biosynthetic process"/>
    <property type="evidence" value="ECO:0007669"/>
    <property type="project" value="InterPro"/>
</dbReference>
<evidence type="ECO:0000313" key="8">
    <source>
        <dbReference type="EMBL" id="GAQ80956.1"/>
    </source>
</evidence>
<evidence type="ECO:0000256" key="1">
    <source>
        <dbReference type="ARBA" id="ARBA00004370"/>
    </source>
</evidence>
<organism evidence="8 9">
    <name type="scientific">Klebsormidium nitens</name>
    <name type="common">Green alga</name>
    <name type="synonym">Ulothrix nitens</name>
    <dbReference type="NCBI Taxonomy" id="105231"/>
    <lineage>
        <taxon>Eukaryota</taxon>
        <taxon>Viridiplantae</taxon>
        <taxon>Streptophyta</taxon>
        <taxon>Klebsormidiophyceae</taxon>
        <taxon>Klebsormidiales</taxon>
        <taxon>Klebsormidiaceae</taxon>
        <taxon>Klebsormidium</taxon>
    </lineage>
</organism>
<dbReference type="STRING" id="105231.A0A1Y1HWS3"/>
<dbReference type="GO" id="GO:0016491">
    <property type="term" value="F:oxidoreductase activity"/>
    <property type="evidence" value="ECO:0007669"/>
    <property type="project" value="InterPro"/>
</dbReference>
<reference evidence="8 9" key="1">
    <citation type="journal article" date="2014" name="Nat. Commun.">
        <title>Klebsormidium flaccidum genome reveals primary factors for plant terrestrial adaptation.</title>
        <authorList>
            <person name="Hori K."/>
            <person name="Maruyama F."/>
            <person name="Fujisawa T."/>
            <person name="Togashi T."/>
            <person name="Yamamoto N."/>
            <person name="Seo M."/>
            <person name="Sato S."/>
            <person name="Yamada T."/>
            <person name="Mori H."/>
            <person name="Tajima N."/>
            <person name="Moriyama T."/>
            <person name="Ikeuchi M."/>
            <person name="Watanabe M."/>
            <person name="Wada H."/>
            <person name="Kobayashi K."/>
            <person name="Saito M."/>
            <person name="Masuda T."/>
            <person name="Sasaki-Sekimoto Y."/>
            <person name="Mashiguchi K."/>
            <person name="Awai K."/>
            <person name="Shimojima M."/>
            <person name="Masuda S."/>
            <person name="Iwai M."/>
            <person name="Nobusawa T."/>
            <person name="Narise T."/>
            <person name="Kondo S."/>
            <person name="Saito H."/>
            <person name="Sato R."/>
            <person name="Murakawa M."/>
            <person name="Ihara Y."/>
            <person name="Oshima-Yamada Y."/>
            <person name="Ohtaka K."/>
            <person name="Satoh M."/>
            <person name="Sonobe K."/>
            <person name="Ishii M."/>
            <person name="Ohtani R."/>
            <person name="Kanamori-Sato M."/>
            <person name="Honoki R."/>
            <person name="Miyazaki D."/>
            <person name="Mochizuki H."/>
            <person name="Umetsu J."/>
            <person name="Higashi K."/>
            <person name="Shibata D."/>
            <person name="Kamiya Y."/>
            <person name="Sato N."/>
            <person name="Nakamura Y."/>
            <person name="Tabata S."/>
            <person name="Ida S."/>
            <person name="Kurokawa K."/>
            <person name="Ohta H."/>
        </authorList>
    </citation>
    <scope>NUCLEOTIDE SEQUENCE [LARGE SCALE GENOMIC DNA]</scope>
    <source>
        <strain evidence="8 9">NIES-2285</strain>
    </source>
</reference>
<feature type="domain" description="Fatty acid hydroxylase" evidence="7">
    <location>
        <begin position="135"/>
        <end position="279"/>
    </location>
</feature>